<dbReference type="EMBL" id="VXRG01000026">
    <property type="protein sequence ID" value="MXY92289.1"/>
    <property type="molecule type" value="Genomic_DNA"/>
</dbReference>
<proteinExistence type="predicted"/>
<dbReference type="Gene3D" id="3.40.50.920">
    <property type="match status" value="1"/>
</dbReference>
<dbReference type="NCBIfam" id="NF006667">
    <property type="entry name" value="PRK09212.1"/>
    <property type="match status" value="1"/>
</dbReference>
<protein>
    <submittedName>
        <fullName evidence="5">Alpha-ketoacid dehydrogenase subunit beta</fullName>
    </submittedName>
</protein>
<comment type="cofactor">
    <cofactor evidence="1">
        <name>thiamine diphosphate</name>
        <dbReference type="ChEBI" id="CHEBI:58937"/>
    </cofactor>
</comment>
<dbReference type="PANTHER" id="PTHR43257:SF2">
    <property type="entry name" value="PYRUVATE DEHYDROGENASE E1 COMPONENT SUBUNIT BETA"/>
    <property type="match status" value="1"/>
</dbReference>
<gene>
    <name evidence="5" type="ORF">F4Y42_02450</name>
</gene>
<dbReference type="Pfam" id="PF02779">
    <property type="entry name" value="Transket_pyr"/>
    <property type="match status" value="1"/>
</dbReference>
<evidence type="ECO:0000259" key="4">
    <source>
        <dbReference type="SMART" id="SM00861"/>
    </source>
</evidence>
<dbReference type="FunFam" id="3.40.50.970:FF:000001">
    <property type="entry name" value="Pyruvate dehydrogenase E1 beta subunit"/>
    <property type="match status" value="1"/>
</dbReference>
<dbReference type="SMART" id="SM00861">
    <property type="entry name" value="Transket_pyr"/>
    <property type="match status" value="1"/>
</dbReference>
<reference evidence="5" key="1">
    <citation type="submission" date="2019-09" db="EMBL/GenBank/DDBJ databases">
        <title>Characterisation of the sponge microbiome using genome-centric metagenomics.</title>
        <authorList>
            <person name="Engelberts J.P."/>
            <person name="Robbins S.J."/>
            <person name="De Goeij J.M."/>
            <person name="Aranda M."/>
            <person name="Bell S.C."/>
            <person name="Webster N.S."/>
        </authorList>
    </citation>
    <scope>NUCLEOTIDE SEQUENCE</scope>
    <source>
        <strain evidence="5">SB0664_bin_27</strain>
    </source>
</reference>
<sequence length="325" mass="34952">MRELTYVEATLEALDSAMARDPSIFVVGEGIGERGGNFNTTVGLYEKYGPERLCDTPISERGFVGMCAGAAMTGTRPVVDFMFLDFILDAFGELVNQIAKMQYMSSGRLKMPILLRGAIGIGHSAATHHSGSYYPIFAHLPGFRVVVPAIPSDAKGLFATALQSDDPVLFLEHKSLLFNRGDVPEGDYTIPFGQARIAREGSDCTLVAIGSMVDKSVSVCDKLAEDGISAEVIDPRTIAPLDMATVLESVNKTGRLIIVDETFQPCGVGAEIAAQVIDQGFDDLDAPIRRLNGAHVPTPYSPPLELAIVPESDDIEQCVRDLLAE</sequence>
<dbReference type="SUPFAM" id="SSF52518">
    <property type="entry name" value="Thiamin diphosphate-binding fold (THDP-binding)"/>
    <property type="match status" value="1"/>
</dbReference>
<keyword evidence="2" id="KW-0560">Oxidoreductase</keyword>
<evidence type="ECO:0000256" key="3">
    <source>
        <dbReference type="ARBA" id="ARBA00023052"/>
    </source>
</evidence>
<dbReference type="InterPro" id="IPR033248">
    <property type="entry name" value="Transketolase_C"/>
</dbReference>
<comment type="caution">
    <text evidence="5">The sequence shown here is derived from an EMBL/GenBank/DDBJ whole genome shotgun (WGS) entry which is preliminary data.</text>
</comment>
<dbReference type="GO" id="GO:0016491">
    <property type="term" value="F:oxidoreductase activity"/>
    <property type="evidence" value="ECO:0007669"/>
    <property type="project" value="UniProtKB-KW"/>
</dbReference>
<dbReference type="InterPro" id="IPR029061">
    <property type="entry name" value="THDP-binding"/>
</dbReference>
<dbReference type="InterPro" id="IPR009014">
    <property type="entry name" value="Transketo_C/PFOR_II"/>
</dbReference>
<dbReference type="FunFam" id="3.40.50.920:FF:000001">
    <property type="entry name" value="Pyruvate dehydrogenase E1 beta subunit"/>
    <property type="match status" value="1"/>
</dbReference>
<evidence type="ECO:0000313" key="5">
    <source>
        <dbReference type="EMBL" id="MXY92289.1"/>
    </source>
</evidence>
<evidence type="ECO:0000256" key="1">
    <source>
        <dbReference type="ARBA" id="ARBA00001964"/>
    </source>
</evidence>
<dbReference type="PANTHER" id="PTHR43257">
    <property type="entry name" value="PYRUVATE DEHYDROGENASE E1 COMPONENT BETA SUBUNIT"/>
    <property type="match status" value="1"/>
</dbReference>
<keyword evidence="3" id="KW-0786">Thiamine pyrophosphate</keyword>
<evidence type="ECO:0000256" key="2">
    <source>
        <dbReference type="ARBA" id="ARBA00023002"/>
    </source>
</evidence>
<dbReference type="SUPFAM" id="SSF52922">
    <property type="entry name" value="TK C-terminal domain-like"/>
    <property type="match status" value="1"/>
</dbReference>
<dbReference type="CDD" id="cd07036">
    <property type="entry name" value="TPP_PYR_E1-PDHc-beta_like"/>
    <property type="match status" value="1"/>
</dbReference>
<dbReference type="AlphaFoldDB" id="A0A6B0YQP4"/>
<feature type="domain" description="Transketolase-like pyrimidine-binding" evidence="4">
    <location>
        <begin position="4"/>
        <end position="179"/>
    </location>
</feature>
<dbReference type="InterPro" id="IPR005475">
    <property type="entry name" value="Transketolase-like_Pyr-bd"/>
</dbReference>
<organism evidence="5">
    <name type="scientific">Caldilineaceae bacterium SB0664_bin_27</name>
    <dbReference type="NCBI Taxonomy" id="2605260"/>
    <lineage>
        <taxon>Bacteria</taxon>
        <taxon>Bacillati</taxon>
        <taxon>Chloroflexota</taxon>
        <taxon>Caldilineae</taxon>
        <taxon>Caldilineales</taxon>
        <taxon>Caldilineaceae</taxon>
    </lineage>
</organism>
<dbReference type="Pfam" id="PF02780">
    <property type="entry name" value="Transketolase_C"/>
    <property type="match status" value="1"/>
</dbReference>
<name>A0A6B0YQP4_9CHLR</name>
<accession>A0A6B0YQP4</accession>
<dbReference type="Gene3D" id="3.40.50.970">
    <property type="match status" value="1"/>
</dbReference>